<feature type="domain" description="ABC transporter" evidence="8">
    <location>
        <begin position="314"/>
        <end position="554"/>
    </location>
</feature>
<protein>
    <submittedName>
        <fullName evidence="10">Transport ATP-binding protein CydC</fullName>
    </submittedName>
</protein>
<dbReference type="GO" id="GO:0140359">
    <property type="term" value="F:ABC-type transporter activity"/>
    <property type="evidence" value="ECO:0007669"/>
    <property type="project" value="InterPro"/>
</dbReference>
<feature type="transmembrane region" description="Helical" evidence="7">
    <location>
        <begin position="64"/>
        <end position="84"/>
    </location>
</feature>
<evidence type="ECO:0000256" key="2">
    <source>
        <dbReference type="ARBA" id="ARBA00022692"/>
    </source>
</evidence>
<keyword evidence="4 10" id="KW-0067">ATP-binding</keyword>
<sequence>MKPQTSPGVARLKAMIRAQERAQLPRLLAASITGALVSVGAVALLGVSGWFITASALATAAGPAVAHVFNYLVPSAVIRFLAIVRTASRYGERVTGHEAALKALAALRPQLFEGLARGSTARALSLAGGEASARLVQDVDAVQDRFVRLSAPWSAGAGLLTGMVMASLAGWRAAAAVALAAMLSVGVGVILGRRLAEPAGRRLQEAMGDFKTDFAAMAAAAPELQAYGMKDWAVDRLARQGGAVEAAAEALARAGGWLMASQTLAMALGVTGSALAAGSASPALTALAMLAAVATIESAGNLLNALRQNGAVAVAVQRLGELLGDEAPVAASAPAAPALRLSAADLRLAPPQRLAVVGRSGAGKTTLVERMMHLRTPMPGEVAFADVDGAALSADAVRPLFAYAPQQAVLMAGTVRENLRLAAPTADDEQLWAVLEDAGLADRIRAAPGGLDVALGENGARLSGGERRRLGLARAYLRLAPWLVLDEPTEGLDAATEAKVLDRLSQRLQRTGQGLILVSHRPAPLALCDQALTVSGIAPDGHVQGDVGPLRAAA</sequence>
<accession>A0A1R4F736</accession>
<dbReference type="InterPro" id="IPR027417">
    <property type="entry name" value="P-loop_NTPase"/>
</dbReference>
<dbReference type="RefSeq" id="WP_256968065.1">
    <property type="nucleotide sequence ID" value="NZ_FUIE01000016.1"/>
</dbReference>
<dbReference type="InterPro" id="IPR039421">
    <property type="entry name" value="Type_1_exporter"/>
</dbReference>
<dbReference type="SUPFAM" id="SSF90123">
    <property type="entry name" value="ABC transporter transmembrane region"/>
    <property type="match status" value="1"/>
</dbReference>
<feature type="transmembrane region" description="Helical" evidence="7">
    <location>
        <begin position="27"/>
        <end position="52"/>
    </location>
</feature>
<dbReference type="SUPFAM" id="SSF52540">
    <property type="entry name" value="P-loop containing nucleoside triphosphate hydrolases"/>
    <property type="match status" value="1"/>
</dbReference>
<dbReference type="GO" id="GO:0005886">
    <property type="term" value="C:plasma membrane"/>
    <property type="evidence" value="ECO:0007669"/>
    <property type="project" value="UniProtKB-SubCell"/>
</dbReference>
<keyword evidence="3" id="KW-0547">Nucleotide-binding</keyword>
<keyword evidence="2 7" id="KW-0812">Transmembrane</keyword>
<dbReference type="InterPro" id="IPR017871">
    <property type="entry name" value="ABC_transporter-like_CS"/>
</dbReference>
<dbReference type="PROSITE" id="PS50929">
    <property type="entry name" value="ABC_TM1F"/>
    <property type="match status" value="1"/>
</dbReference>
<proteinExistence type="predicted"/>
<evidence type="ECO:0000259" key="9">
    <source>
        <dbReference type="PROSITE" id="PS50929"/>
    </source>
</evidence>
<evidence type="ECO:0000313" key="10">
    <source>
        <dbReference type="EMBL" id="SJM51724.1"/>
    </source>
</evidence>
<evidence type="ECO:0000256" key="1">
    <source>
        <dbReference type="ARBA" id="ARBA00004651"/>
    </source>
</evidence>
<dbReference type="InterPro" id="IPR011527">
    <property type="entry name" value="ABC1_TM_dom"/>
</dbReference>
<dbReference type="GO" id="GO:0005524">
    <property type="term" value="F:ATP binding"/>
    <property type="evidence" value="ECO:0007669"/>
    <property type="project" value="UniProtKB-KW"/>
</dbReference>
<dbReference type="SMART" id="SM00382">
    <property type="entry name" value="AAA"/>
    <property type="match status" value="1"/>
</dbReference>
<evidence type="ECO:0000256" key="3">
    <source>
        <dbReference type="ARBA" id="ARBA00022741"/>
    </source>
</evidence>
<dbReference type="Proteomes" id="UP000195766">
    <property type="component" value="Unassembled WGS sequence"/>
</dbReference>
<organism evidence="10 11">
    <name type="scientific">Brevundimonas diminuta 3F5N</name>
    <dbReference type="NCBI Taxonomy" id="1255603"/>
    <lineage>
        <taxon>Bacteria</taxon>
        <taxon>Pseudomonadati</taxon>
        <taxon>Pseudomonadota</taxon>
        <taxon>Alphaproteobacteria</taxon>
        <taxon>Caulobacterales</taxon>
        <taxon>Caulobacteraceae</taxon>
        <taxon>Brevundimonas</taxon>
    </lineage>
</organism>
<dbReference type="GO" id="GO:0016887">
    <property type="term" value="F:ATP hydrolysis activity"/>
    <property type="evidence" value="ECO:0007669"/>
    <property type="project" value="InterPro"/>
</dbReference>
<keyword evidence="6 7" id="KW-0472">Membrane</keyword>
<dbReference type="Pfam" id="PF00005">
    <property type="entry name" value="ABC_tran"/>
    <property type="match status" value="1"/>
</dbReference>
<dbReference type="InterPro" id="IPR036640">
    <property type="entry name" value="ABC1_TM_sf"/>
</dbReference>
<evidence type="ECO:0000259" key="8">
    <source>
        <dbReference type="PROSITE" id="PS50893"/>
    </source>
</evidence>
<dbReference type="Gene3D" id="3.40.50.300">
    <property type="entry name" value="P-loop containing nucleotide triphosphate hydrolases"/>
    <property type="match status" value="1"/>
</dbReference>
<evidence type="ECO:0000256" key="4">
    <source>
        <dbReference type="ARBA" id="ARBA00022840"/>
    </source>
</evidence>
<name>A0A1R4F736_BREDI</name>
<dbReference type="AlphaFoldDB" id="A0A1R4F736"/>
<dbReference type="EMBL" id="FUIE01000016">
    <property type="protein sequence ID" value="SJM51724.1"/>
    <property type="molecule type" value="Genomic_DNA"/>
</dbReference>
<keyword evidence="5 7" id="KW-1133">Transmembrane helix</keyword>
<reference evidence="10 11" key="1">
    <citation type="submission" date="2017-02" db="EMBL/GenBank/DDBJ databases">
        <authorList>
            <person name="Peterson S.W."/>
        </authorList>
    </citation>
    <scope>NUCLEOTIDE SEQUENCE [LARGE SCALE GENOMIC DNA]</scope>
    <source>
        <strain evidence="10 11">3F5N</strain>
    </source>
</reference>
<evidence type="ECO:0000256" key="5">
    <source>
        <dbReference type="ARBA" id="ARBA00022989"/>
    </source>
</evidence>
<dbReference type="InterPro" id="IPR003439">
    <property type="entry name" value="ABC_transporter-like_ATP-bd"/>
</dbReference>
<evidence type="ECO:0000256" key="7">
    <source>
        <dbReference type="SAM" id="Phobius"/>
    </source>
</evidence>
<dbReference type="PANTHER" id="PTHR24221:SF654">
    <property type="entry name" value="ATP-BINDING CASSETTE SUB-FAMILY B MEMBER 6"/>
    <property type="match status" value="1"/>
</dbReference>
<dbReference type="PANTHER" id="PTHR24221">
    <property type="entry name" value="ATP-BINDING CASSETTE SUB-FAMILY B"/>
    <property type="match status" value="1"/>
</dbReference>
<gene>
    <name evidence="10" type="ORF">FM111_03020</name>
</gene>
<evidence type="ECO:0000313" key="11">
    <source>
        <dbReference type="Proteomes" id="UP000195766"/>
    </source>
</evidence>
<dbReference type="InterPro" id="IPR003593">
    <property type="entry name" value="AAA+_ATPase"/>
</dbReference>
<dbReference type="Gene3D" id="1.20.1560.10">
    <property type="entry name" value="ABC transporter type 1, transmembrane domain"/>
    <property type="match status" value="1"/>
</dbReference>
<dbReference type="GO" id="GO:0034040">
    <property type="term" value="F:ATPase-coupled lipid transmembrane transporter activity"/>
    <property type="evidence" value="ECO:0007669"/>
    <property type="project" value="TreeGrafter"/>
</dbReference>
<dbReference type="PROSITE" id="PS50893">
    <property type="entry name" value="ABC_TRANSPORTER_2"/>
    <property type="match status" value="1"/>
</dbReference>
<feature type="transmembrane region" description="Helical" evidence="7">
    <location>
        <begin position="174"/>
        <end position="192"/>
    </location>
</feature>
<evidence type="ECO:0000256" key="6">
    <source>
        <dbReference type="ARBA" id="ARBA00023136"/>
    </source>
</evidence>
<comment type="subcellular location">
    <subcellularLocation>
        <location evidence="1">Cell membrane</location>
        <topology evidence="1">Multi-pass membrane protein</topology>
    </subcellularLocation>
</comment>
<feature type="domain" description="ABC transmembrane type-1" evidence="9">
    <location>
        <begin position="28"/>
        <end position="318"/>
    </location>
</feature>
<dbReference type="PROSITE" id="PS00211">
    <property type="entry name" value="ABC_TRANSPORTER_1"/>
    <property type="match status" value="1"/>
</dbReference>